<feature type="compositionally biased region" description="Polar residues" evidence="1">
    <location>
        <begin position="92"/>
        <end position="103"/>
    </location>
</feature>
<dbReference type="PANTHER" id="PTHR18901:SF38">
    <property type="entry name" value="PSEUDOURIDINE-5'-PHOSPHATASE"/>
    <property type="match status" value="1"/>
</dbReference>
<evidence type="ECO:0000256" key="1">
    <source>
        <dbReference type="SAM" id="MobiDB-lite"/>
    </source>
</evidence>
<gene>
    <name evidence="2" type="ORF">RRG08_059145</name>
</gene>
<dbReference type="EMBL" id="JAWDGP010003217">
    <property type="protein sequence ID" value="KAK3776358.1"/>
    <property type="molecule type" value="Genomic_DNA"/>
</dbReference>
<feature type="region of interest" description="Disordered" evidence="1">
    <location>
        <begin position="75"/>
        <end position="133"/>
    </location>
</feature>
<protein>
    <submittedName>
        <fullName evidence="2">Uncharacterized protein</fullName>
    </submittedName>
</protein>
<dbReference type="FunFam" id="3.40.50.1000:FF:000055">
    <property type="entry name" value="Haloacid dehalogenase-like hydrolase family protein"/>
    <property type="match status" value="1"/>
</dbReference>
<dbReference type="GO" id="GO:0016791">
    <property type="term" value="F:phosphatase activity"/>
    <property type="evidence" value="ECO:0007669"/>
    <property type="project" value="TreeGrafter"/>
</dbReference>
<dbReference type="Gene3D" id="3.40.50.1000">
    <property type="entry name" value="HAD superfamily/HAD-like"/>
    <property type="match status" value="1"/>
</dbReference>
<dbReference type="Pfam" id="PF00702">
    <property type="entry name" value="Hydrolase"/>
    <property type="match status" value="1"/>
</dbReference>
<dbReference type="SUPFAM" id="SSF56784">
    <property type="entry name" value="HAD-like"/>
    <property type="match status" value="1"/>
</dbReference>
<evidence type="ECO:0000313" key="2">
    <source>
        <dbReference type="EMBL" id="KAK3776358.1"/>
    </source>
</evidence>
<dbReference type="InterPro" id="IPR036412">
    <property type="entry name" value="HAD-like_sf"/>
</dbReference>
<dbReference type="AlphaFoldDB" id="A0AAE0ZVZ0"/>
<dbReference type="InterPro" id="IPR023214">
    <property type="entry name" value="HAD_sf"/>
</dbReference>
<dbReference type="NCBIfam" id="TIGR01509">
    <property type="entry name" value="HAD-SF-IA-v3"/>
    <property type="match status" value="1"/>
</dbReference>
<comment type="caution">
    <text evidence="2">The sequence shown here is derived from an EMBL/GenBank/DDBJ whole genome shotgun (WGS) entry which is preliminary data.</text>
</comment>
<reference evidence="2" key="1">
    <citation type="journal article" date="2023" name="G3 (Bethesda)">
        <title>A reference genome for the long-term kleptoplast-retaining sea slug Elysia crispata morphotype clarki.</title>
        <authorList>
            <person name="Eastman K.E."/>
            <person name="Pendleton A.L."/>
            <person name="Shaikh M.A."/>
            <person name="Suttiyut T."/>
            <person name="Ogas R."/>
            <person name="Tomko P."/>
            <person name="Gavelis G."/>
            <person name="Widhalm J.R."/>
            <person name="Wisecaver J.H."/>
        </authorList>
    </citation>
    <scope>NUCLEOTIDE SEQUENCE</scope>
    <source>
        <strain evidence="2">ECLA1</strain>
    </source>
</reference>
<sequence length="313" mass="34893">MFGRNIKTHIDLLHPNLHEHVTRKQTAQKIQHNKHAVDRDISVGDDVFVRNFSLHGGKWLPGLVVECTGPLSYKGHRPRSLSVDSDPKDNSVQEQITSPSQQRIAEEETRESSHDSGREKESTQSGGGGVEPMVTSETITYRTHELGLPITVDEYLTTVRAKLELKFPHAQLLPGAEKLIRHLHKNQIPIAVATGSDKWGFARKTEAHAELFSLFHHAVCASDDPDVKHGKPEPDCFLVCAHRFPDHPKPDKVLVLEDAPNGAEAGLRAGMHVVWVPDPRAEQSSLFGRVDQILDSLEKFVPEKFGLPPYNKS</sequence>
<accession>A0AAE0ZVZ0</accession>
<dbReference type="PANTHER" id="PTHR18901">
    <property type="entry name" value="2-DEOXYGLUCOSE-6-PHOSPHATE PHOSPHATASE 2"/>
    <property type="match status" value="1"/>
</dbReference>
<proteinExistence type="predicted"/>
<keyword evidence="3" id="KW-1185">Reference proteome</keyword>
<feature type="compositionally biased region" description="Basic and acidic residues" evidence="1">
    <location>
        <begin position="104"/>
        <end position="122"/>
    </location>
</feature>
<name>A0AAE0ZVZ0_9GAST</name>
<dbReference type="InterPro" id="IPR006439">
    <property type="entry name" value="HAD-SF_hydro_IA"/>
</dbReference>
<organism evidence="2 3">
    <name type="scientific">Elysia crispata</name>
    <name type="common">lettuce slug</name>
    <dbReference type="NCBI Taxonomy" id="231223"/>
    <lineage>
        <taxon>Eukaryota</taxon>
        <taxon>Metazoa</taxon>
        <taxon>Spiralia</taxon>
        <taxon>Lophotrochozoa</taxon>
        <taxon>Mollusca</taxon>
        <taxon>Gastropoda</taxon>
        <taxon>Heterobranchia</taxon>
        <taxon>Euthyneura</taxon>
        <taxon>Panpulmonata</taxon>
        <taxon>Sacoglossa</taxon>
        <taxon>Placobranchoidea</taxon>
        <taxon>Plakobranchidae</taxon>
        <taxon>Elysia</taxon>
    </lineage>
</organism>
<dbReference type="Proteomes" id="UP001283361">
    <property type="component" value="Unassembled WGS sequence"/>
</dbReference>
<evidence type="ECO:0000313" key="3">
    <source>
        <dbReference type="Proteomes" id="UP001283361"/>
    </source>
</evidence>